<dbReference type="Proteomes" id="UP000016935">
    <property type="component" value="Unassembled WGS sequence"/>
</dbReference>
<dbReference type="OrthoDB" id="2157530at2759"/>
<dbReference type="eggNOG" id="ENOG502SUZ5">
    <property type="taxonomic scope" value="Eukaryota"/>
</dbReference>
<name>R0J3N4_EXST2</name>
<dbReference type="HOGENOM" id="CLU_023459_0_0_1"/>
<accession>R0J3N4</accession>
<dbReference type="InterPro" id="IPR052895">
    <property type="entry name" value="HetReg/Transcr_Mod"/>
</dbReference>
<dbReference type="GeneID" id="19404636"/>
<feature type="domain" description="Heterokaryon incompatibility" evidence="1">
    <location>
        <begin position="110"/>
        <end position="249"/>
    </location>
</feature>
<dbReference type="PANTHER" id="PTHR24148:SF73">
    <property type="entry name" value="HET DOMAIN PROTEIN (AFU_ORTHOLOGUE AFUA_8G01020)"/>
    <property type="match status" value="1"/>
</dbReference>
<dbReference type="STRING" id="671987.R0J3N4"/>
<organism evidence="2 3">
    <name type="scientific">Exserohilum turcicum (strain 28A)</name>
    <name type="common">Northern leaf blight fungus</name>
    <name type="synonym">Setosphaeria turcica</name>
    <dbReference type="NCBI Taxonomy" id="671987"/>
    <lineage>
        <taxon>Eukaryota</taxon>
        <taxon>Fungi</taxon>
        <taxon>Dikarya</taxon>
        <taxon>Ascomycota</taxon>
        <taxon>Pezizomycotina</taxon>
        <taxon>Dothideomycetes</taxon>
        <taxon>Pleosporomycetidae</taxon>
        <taxon>Pleosporales</taxon>
        <taxon>Pleosporineae</taxon>
        <taxon>Pleosporaceae</taxon>
        <taxon>Exserohilum</taxon>
    </lineage>
</organism>
<protein>
    <recommendedName>
        <fullName evidence="1">Heterokaryon incompatibility domain-containing protein</fullName>
    </recommendedName>
</protein>
<dbReference type="AlphaFoldDB" id="R0J3N4"/>
<evidence type="ECO:0000259" key="1">
    <source>
        <dbReference type="Pfam" id="PF06985"/>
    </source>
</evidence>
<dbReference type="InterPro" id="IPR010730">
    <property type="entry name" value="HET"/>
</dbReference>
<sequence length="749" mass="83854">MATPDGSKQSLLKKAFVDLFRLGKSRRKSSVPAIFPVVSEPSDPLDSVDPLDPLDSLDPLDAVDTLPALEYGFLDPNGKSIRLLEIIPAPEYEPIQATMSVCDLDEKPAYIALSYTWDKQGGPTKNIDIGGAKFVVGEGLWNFLKHYRKKDFLRRCSERNPPKAMSLWIDAIAINQSNTSERNHQVSLMRDIYSGAQSVIVWLGLATGSEELAYMLGRRPSLLRIEDFHLALADVLNKPYWSRIWVVQEFVLAQKVDIWCGDLSIDVAVVETIWRNGLSATPIASVTREIYESRGYLLFKYRRDFKHSKKYRRDVVGRRNSRSLKSTFRLRDLLQAFASSQSTVEYDRVYGFLGIASKGRREKILPDYNKSLVELLVDVLRNQCHSDVRGGDKDDYKFLAFLMEALKISGEELARHILKLCPKVQPHVYVLTATPCVKASISFVSTITEVGEFVDYDEAFLHKTWTAGWRRSSMHPKSFSSQDILDLGEIVTKRETDILLSFADPHTPTGNPGPSEKLRQSMIEESTDLIITGLVKASIERDASSSGATQASDGGNRVVRDIIKRSMSKDAAAMYAAARNRLCRRDTDQHHAHYTSFMGANNITGVACGGGPGSYEIRPGDRICMFAGITDSNSAFILRLSPSGKWLISGFAVILLPELRTPSVRRTETETTMASSTGPLSRQQTLVNDIAVCFHCHLSDLLELQRCQLLSEVQMHHLLEQTLRRDGEEGKKHCCEQGSGEYEILEFGL</sequence>
<dbReference type="RefSeq" id="XP_008020278.1">
    <property type="nucleotide sequence ID" value="XM_008022087.1"/>
</dbReference>
<dbReference type="PANTHER" id="PTHR24148">
    <property type="entry name" value="ANKYRIN REPEAT DOMAIN-CONTAINING PROTEIN 39 HOMOLOG-RELATED"/>
    <property type="match status" value="1"/>
</dbReference>
<keyword evidence="3" id="KW-1185">Reference proteome</keyword>
<reference evidence="2 3" key="2">
    <citation type="journal article" date="2013" name="PLoS Genet.">
        <title>Comparative genome structure, secondary metabolite, and effector coding capacity across Cochliobolus pathogens.</title>
        <authorList>
            <person name="Condon B.J."/>
            <person name="Leng Y."/>
            <person name="Wu D."/>
            <person name="Bushley K.E."/>
            <person name="Ohm R.A."/>
            <person name="Otillar R."/>
            <person name="Martin J."/>
            <person name="Schackwitz W."/>
            <person name="Grimwood J."/>
            <person name="MohdZainudin N."/>
            <person name="Xue C."/>
            <person name="Wang R."/>
            <person name="Manning V.A."/>
            <person name="Dhillon B."/>
            <person name="Tu Z.J."/>
            <person name="Steffenson B.J."/>
            <person name="Salamov A."/>
            <person name="Sun H."/>
            <person name="Lowry S."/>
            <person name="LaButti K."/>
            <person name="Han J."/>
            <person name="Copeland A."/>
            <person name="Lindquist E."/>
            <person name="Barry K."/>
            <person name="Schmutz J."/>
            <person name="Baker S.E."/>
            <person name="Ciuffetti L.M."/>
            <person name="Grigoriev I.V."/>
            <person name="Zhong S."/>
            <person name="Turgeon B.G."/>
        </authorList>
    </citation>
    <scope>NUCLEOTIDE SEQUENCE [LARGE SCALE GENOMIC DNA]</scope>
    <source>
        <strain evidence="3">28A</strain>
    </source>
</reference>
<evidence type="ECO:0000313" key="2">
    <source>
        <dbReference type="EMBL" id="EOA91560.1"/>
    </source>
</evidence>
<evidence type="ECO:0000313" key="3">
    <source>
        <dbReference type="Proteomes" id="UP000016935"/>
    </source>
</evidence>
<proteinExistence type="predicted"/>
<gene>
    <name evidence="2" type="ORF">SETTUDRAFT_40593</name>
</gene>
<dbReference type="Pfam" id="PF06985">
    <property type="entry name" value="HET"/>
    <property type="match status" value="1"/>
</dbReference>
<reference evidence="2 3" key="1">
    <citation type="journal article" date="2012" name="PLoS Pathog.">
        <title>Diverse lifestyles and strategies of plant pathogenesis encoded in the genomes of eighteen Dothideomycetes fungi.</title>
        <authorList>
            <person name="Ohm R.A."/>
            <person name="Feau N."/>
            <person name="Henrissat B."/>
            <person name="Schoch C.L."/>
            <person name="Horwitz B.A."/>
            <person name="Barry K.W."/>
            <person name="Condon B.J."/>
            <person name="Copeland A.C."/>
            <person name="Dhillon B."/>
            <person name="Glaser F."/>
            <person name="Hesse C.N."/>
            <person name="Kosti I."/>
            <person name="LaButti K."/>
            <person name="Lindquist E.A."/>
            <person name="Lucas S."/>
            <person name="Salamov A.A."/>
            <person name="Bradshaw R.E."/>
            <person name="Ciuffetti L."/>
            <person name="Hamelin R.C."/>
            <person name="Kema G.H.J."/>
            <person name="Lawrence C."/>
            <person name="Scott J.A."/>
            <person name="Spatafora J.W."/>
            <person name="Turgeon B.G."/>
            <person name="de Wit P.J.G.M."/>
            <person name="Zhong S."/>
            <person name="Goodwin S.B."/>
            <person name="Grigoriev I.V."/>
        </authorList>
    </citation>
    <scope>NUCLEOTIDE SEQUENCE [LARGE SCALE GENOMIC DNA]</scope>
    <source>
        <strain evidence="3">28A</strain>
    </source>
</reference>
<dbReference type="EMBL" id="KB908481">
    <property type="protein sequence ID" value="EOA91560.1"/>
    <property type="molecule type" value="Genomic_DNA"/>
</dbReference>